<dbReference type="InterPro" id="IPR043502">
    <property type="entry name" value="DNA/RNA_pol_sf"/>
</dbReference>
<dbReference type="InterPro" id="IPR043128">
    <property type="entry name" value="Rev_trsase/Diguanyl_cyclase"/>
</dbReference>
<accession>A0A8X6MIA1</accession>
<dbReference type="OrthoDB" id="6514906at2759"/>
<evidence type="ECO:0000313" key="2">
    <source>
        <dbReference type="Proteomes" id="UP000886998"/>
    </source>
</evidence>
<keyword evidence="1" id="KW-0695">RNA-directed DNA polymerase</keyword>
<evidence type="ECO:0000313" key="1">
    <source>
        <dbReference type="EMBL" id="GFS54205.1"/>
    </source>
</evidence>
<name>A0A8X6MIA1_9ARAC</name>
<dbReference type="Proteomes" id="UP000886998">
    <property type="component" value="Unassembled WGS sequence"/>
</dbReference>
<reference evidence="1" key="1">
    <citation type="submission" date="2020-08" db="EMBL/GenBank/DDBJ databases">
        <title>Multicomponent nature underlies the extraordinary mechanical properties of spider dragline silk.</title>
        <authorList>
            <person name="Kono N."/>
            <person name="Nakamura H."/>
            <person name="Mori M."/>
            <person name="Yoshida Y."/>
            <person name="Ohtoshi R."/>
            <person name="Malay A.D."/>
            <person name="Moran D.A.P."/>
            <person name="Tomita M."/>
            <person name="Numata K."/>
            <person name="Arakawa K."/>
        </authorList>
    </citation>
    <scope>NUCLEOTIDE SEQUENCE</scope>
</reference>
<dbReference type="PANTHER" id="PTHR24559">
    <property type="entry name" value="TRANSPOSON TY3-I GAG-POL POLYPROTEIN"/>
    <property type="match status" value="1"/>
</dbReference>
<dbReference type="Gene3D" id="3.30.70.270">
    <property type="match status" value="1"/>
</dbReference>
<comment type="caution">
    <text evidence="1">The sequence shown here is derived from an EMBL/GenBank/DDBJ whole genome shotgun (WGS) entry which is preliminary data.</text>
</comment>
<organism evidence="1 2">
    <name type="scientific">Trichonephila inaurata madagascariensis</name>
    <dbReference type="NCBI Taxonomy" id="2747483"/>
    <lineage>
        <taxon>Eukaryota</taxon>
        <taxon>Metazoa</taxon>
        <taxon>Ecdysozoa</taxon>
        <taxon>Arthropoda</taxon>
        <taxon>Chelicerata</taxon>
        <taxon>Arachnida</taxon>
        <taxon>Araneae</taxon>
        <taxon>Araneomorphae</taxon>
        <taxon>Entelegynae</taxon>
        <taxon>Araneoidea</taxon>
        <taxon>Nephilidae</taxon>
        <taxon>Trichonephila</taxon>
        <taxon>Trichonephila inaurata</taxon>
    </lineage>
</organism>
<proteinExistence type="predicted"/>
<dbReference type="EMBL" id="BMAV01026881">
    <property type="protein sequence ID" value="GFS54205.1"/>
    <property type="molecule type" value="Genomic_DNA"/>
</dbReference>
<dbReference type="SUPFAM" id="SSF56672">
    <property type="entry name" value="DNA/RNA polymerases"/>
    <property type="match status" value="1"/>
</dbReference>
<dbReference type="PANTHER" id="PTHR24559:SF444">
    <property type="entry name" value="REVERSE TRANSCRIPTASE DOMAIN-CONTAINING PROTEIN"/>
    <property type="match status" value="1"/>
</dbReference>
<dbReference type="Gene3D" id="3.10.10.10">
    <property type="entry name" value="HIV Type 1 Reverse Transcriptase, subunit A, domain 1"/>
    <property type="match status" value="1"/>
</dbReference>
<sequence length="95" mass="10796">MEDVIKRITGKCYISKMDVKSALNTIRIRGTDIFKTGFVAPDGHYEFLRMSFGVTNGPSTMRPSTRAIKLAYEHLVPHNVNTYIYDISTSQDDFC</sequence>
<protein>
    <submittedName>
        <fullName evidence="1">Reverse transcriptase domain-containing protein</fullName>
    </submittedName>
</protein>
<dbReference type="InterPro" id="IPR053134">
    <property type="entry name" value="RNA-dir_DNA_polymerase"/>
</dbReference>
<dbReference type="AlphaFoldDB" id="A0A8X6MIA1"/>
<keyword evidence="1" id="KW-0548">Nucleotidyltransferase</keyword>
<keyword evidence="2" id="KW-1185">Reference proteome</keyword>
<gene>
    <name evidence="1" type="primary">AVEN_15445_1</name>
    <name evidence="1" type="ORF">TNIN_466241</name>
</gene>
<keyword evidence="1" id="KW-0808">Transferase</keyword>
<dbReference type="GO" id="GO:0003964">
    <property type="term" value="F:RNA-directed DNA polymerase activity"/>
    <property type="evidence" value="ECO:0007669"/>
    <property type="project" value="UniProtKB-KW"/>
</dbReference>